<sequence length="231" mass="25730">MADPEQAATETMPDLPQAPALPENLREVVAAAWDGREWILNRLDGLEIKQEHRVLVPGLFYDLAIEHHFSIIQLVSARLFASAFALARAEFEALVRAGWLHRRASAEDVTGFAEKGIWPKMTFGEMVAAIEEHEDFADKFLSKLKASTWKAMNDFTHGGLRQVSNRWKQNADGTRTIEPDFDPEQVIELVQVAGTLALIALRQIGELTGKKDLCEEITQKLTGAPESKPGD</sequence>
<gene>
    <name evidence="1" type="ORF">RAMLITH_24925</name>
</gene>
<protein>
    <submittedName>
        <fullName evidence="1">Uncharacterized protein</fullName>
    </submittedName>
</protein>
<proteinExistence type="predicted"/>
<dbReference type="Pfam" id="PF22491">
    <property type="entry name" value="DUF6988"/>
    <property type="match status" value="1"/>
</dbReference>
<dbReference type="InterPro" id="IPR054257">
    <property type="entry name" value="DUF6988"/>
</dbReference>
<evidence type="ECO:0000313" key="2">
    <source>
        <dbReference type="Proteomes" id="UP000521868"/>
    </source>
</evidence>
<name>A0A7X6DKX2_9BURK</name>
<organism evidence="1 2">
    <name type="scientific">Ramlibacter lithotrophicus</name>
    <dbReference type="NCBI Taxonomy" id="2606681"/>
    <lineage>
        <taxon>Bacteria</taxon>
        <taxon>Pseudomonadati</taxon>
        <taxon>Pseudomonadota</taxon>
        <taxon>Betaproteobacteria</taxon>
        <taxon>Burkholderiales</taxon>
        <taxon>Comamonadaceae</taxon>
        <taxon>Ramlibacter</taxon>
    </lineage>
</organism>
<reference evidence="1 2" key="1">
    <citation type="journal article" date="2020" name="Nature">
        <title>Bacterial chemolithoautotrophy via manganese oxidation.</title>
        <authorList>
            <person name="Yu H."/>
            <person name="Leadbetter J.R."/>
        </authorList>
    </citation>
    <scope>NUCLEOTIDE SEQUENCE [LARGE SCALE GENOMIC DNA]</scope>
    <source>
        <strain evidence="1 2">RBP-1</strain>
    </source>
</reference>
<evidence type="ECO:0000313" key="1">
    <source>
        <dbReference type="EMBL" id="NKE69062.1"/>
    </source>
</evidence>
<dbReference type="AlphaFoldDB" id="A0A7X6DKX2"/>
<dbReference type="RefSeq" id="WP_168110201.1">
    <property type="nucleotide sequence ID" value="NZ_VTOX01000015.1"/>
</dbReference>
<comment type="caution">
    <text evidence="1">The sequence shown here is derived from an EMBL/GenBank/DDBJ whole genome shotgun (WGS) entry which is preliminary data.</text>
</comment>
<keyword evidence="2" id="KW-1185">Reference proteome</keyword>
<dbReference type="EMBL" id="VTOX01000015">
    <property type="protein sequence ID" value="NKE69062.1"/>
    <property type="molecule type" value="Genomic_DNA"/>
</dbReference>
<accession>A0A7X6DKX2</accession>
<dbReference type="Proteomes" id="UP000521868">
    <property type="component" value="Unassembled WGS sequence"/>
</dbReference>